<protein>
    <submittedName>
        <fullName evidence="2">Uncharacterized protein</fullName>
    </submittedName>
</protein>
<feature type="transmembrane region" description="Helical" evidence="1">
    <location>
        <begin position="38"/>
        <end position="56"/>
    </location>
</feature>
<keyword evidence="1" id="KW-0472">Membrane</keyword>
<keyword evidence="3" id="KW-1185">Reference proteome</keyword>
<accession>A0A7W8AKC2</accession>
<keyword evidence="1" id="KW-1133">Transmembrane helix</keyword>
<proteinExistence type="predicted"/>
<dbReference type="AlphaFoldDB" id="A0A7W8AKC2"/>
<keyword evidence="1" id="KW-0812">Transmembrane</keyword>
<name>A0A7W8AKC2_9HYPH</name>
<evidence type="ECO:0000313" key="2">
    <source>
        <dbReference type="EMBL" id="MBB5091449.1"/>
    </source>
</evidence>
<dbReference type="RefSeq" id="WP_151159518.1">
    <property type="nucleotide sequence ID" value="NZ_JACHIL010000003.1"/>
</dbReference>
<reference evidence="2 3" key="1">
    <citation type="submission" date="2020-08" db="EMBL/GenBank/DDBJ databases">
        <title>Genomic Encyclopedia of Type Strains, Phase IV (KMG-IV): sequencing the most valuable type-strain genomes for metagenomic binning, comparative biology and taxonomic classification.</title>
        <authorList>
            <person name="Goeker M."/>
        </authorList>
    </citation>
    <scope>NUCLEOTIDE SEQUENCE [LARGE SCALE GENOMIC DNA]</scope>
    <source>
        <strain evidence="2 3">DSM 25620</strain>
    </source>
</reference>
<gene>
    <name evidence="2" type="ORF">HNQ68_001990</name>
</gene>
<feature type="transmembrane region" description="Helical" evidence="1">
    <location>
        <begin position="76"/>
        <end position="98"/>
    </location>
</feature>
<sequence>MEDPLTSYGLKASVVIAGFAGGVLRALSHQNYTFREAVASPVCGALAAGYLTSPLVHYLNAIHFPLPPDDGTNVTIHAGAFLVGICAMWISDAIFELISRWIKKQ</sequence>
<feature type="transmembrane region" description="Helical" evidence="1">
    <location>
        <begin position="6"/>
        <end position="26"/>
    </location>
</feature>
<evidence type="ECO:0000313" key="3">
    <source>
        <dbReference type="Proteomes" id="UP000531231"/>
    </source>
</evidence>
<comment type="caution">
    <text evidence="2">The sequence shown here is derived from an EMBL/GenBank/DDBJ whole genome shotgun (WGS) entry which is preliminary data.</text>
</comment>
<dbReference type="Proteomes" id="UP000531231">
    <property type="component" value="Unassembled WGS sequence"/>
</dbReference>
<evidence type="ECO:0000256" key="1">
    <source>
        <dbReference type="SAM" id="Phobius"/>
    </source>
</evidence>
<dbReference type="EMBL" id="JACHIL010000003">
    <property type="protein sequence ID" value="MBB5091449.1"/>
    <property type="molecule type" value="Genomic_DNA"/>
</dbReference>
<organism evidence="2 3">
    <name type="scientific">Pseudochrobactrum saccharolyticum</name>
    <dbReference type="NCBI Taxonomy" id="354352"/>
    <lineage>
        <taxon>Bacteria</taxon>
        <taxon>Pseudomonadati</taxon>
        <taxon>Pseudomonadota</taxon>
        <taxon>Alphaproteobacteria</taxon>
        <taxon>Hyphomicrobiales</taxon>
        <taxon>Brucellaceae</taxon>
        <taxon>Pseudochrobactrum</taxon>
    </lineage>
</organism>